<keyword evidence="2" id="KW-1185">Reference proteome</keyword>
<protein>
    <recommendedName>
        <fullName evidence="3">Transposase</fullName>
    </recommendedName>
</protein>
<dbReference type="KEGG" id="mmai:sS8_4065"/>
<gene>
    <name evidence="1" type="ORF">sS8_4065</name>
</gene>
<dbReference type="RefSeq" id="WP_119631251.1">
    <property type="nucleotide sequence ID" value="NZ_AP017928.1"/>
</dbReference>
<dbReference type="OrthoDB" id="1091931at2"/>
<evidence type="ECO:0008006" key="3">
    <source>
        <dbReference type="Google" id="ProtNLM"/>
    </source>
</evidence>
<accession>A0A250KWJ2</accession>
<proteinExistence type="predicted"/>
<organism evidence="1 2">
    <name type="scientific">Methylocaldum marinum</name>
    <dbReference type="NCBI Taxonomy" id="1432792"/>
    <lineage>
        <taxon>Bacteria</taxon>
        <taxon>Pseudomonadati</taxon>
        <taxon>Pseudomonadota</taxon>
        <taxon>Gammaproteobacteria</taxon>
        <taxon>Methylococcales</taxon>
        <taxon>Methylococcaceae</taxon>
        <taxon>Methylocaldum</taxon>
    </lineage>
</organism>
<name>A0A250KWJ2_9GAMM</name>
<reference evidence="1 2" key="1">
    <citation type="submission" date="2016-12" db="EMBL/GenBank/DDBJ databases">
        <title>Genome sequencing of Methylocaldum marinum.</title>
        <authorList>
            <person name="Takeuchi M."/>
            <person name="Kamagata Y."/>
            <person name="Hiraoka S."/>
            <person name="Oshima K."/>
            <person name="Hattori M."/>
            <person name="Iwasaki W."/>
        </authorList>
    </citation>
    <scope>NUCLEOTIDE SEQUENCE [LARGE SCALE GENOMIC DNA]</scope>
    <source>
        <strain evidence="1 2">S8</strain>
    </source>
</reference>
<dbReference type="EMBL" id="AP017928">
    <property type="protein sequence ID" value="BBA35995.1"/>
    <property type="molecule type" value="Genomic_DNA"/>
</dbReference>
<dbReference type="Proteomes" id="UP000266313">
    <property type="component" value="Chromosome"/>
</dbReference>
<dbReference type="AlphaFoldDB" id="A0A250KWJ2"/>
<evidence type="ECO:0000313" key="1">
    <source>
        <dbReference type="EMBL" id="BBA35995.1"/>
    </source>
</evidence>
<evidence type="ECO:0000313" key="2">
    <source>
        <dbReference type="Proteomes" id="UP000266313"/>
    </source>
</evidence>
<sequence length="122" mass="14078">MLLRSFVIDQDSLARLLVRLVPVGDRPWRPTTDRTNWQFRKAEHQLPGARHRPAVDWSVLEGPCNSDTAERIAMMERFLHVFGVDQIAALLADREFVGEDGFLWLQRQGIPSHQHPKRNTLA</sequence>